<sequence>MSSVESIKCNVFFPVLKDFFGYYVIEYKFLVLTDIDGNLLASNPRYTDTFSAKYSDPPSEPEKEVLPNLTAEEVVSVKNQLLGGTPEEKVSEQKNQDGVVISVQWQSFSFALRGQKYLVKVGANVPAIEVLRQGLQKSGEGAGVGFWRLEKNARKVYWSPEVYEIHQVLAQEFNPTKENISGLLGEADWRELENSIHEAFGKGKPFVHAFSINGLGGGGKHIEIKGGPEIGVRGHVKAVSGTVREKTRETEMEVKYADAREKLSLVENYMKNLERTLDYHALVSITDTSGNIIFVNQKFCDTSGYSASELMGRNHRILKSGKHNPGFYGEIWKCISSGEVWQGEICNLNKTGRDYWVYSTIVPFLDENSATPTHYVSVRTDITEQKKCKQRQDELMRQALELSRVKNDFLANMSHELHTPLNAIIGYSEMIIEEYFGSLGHEKYMEYIQDIHSSGEKLLDLVNNVLEISQLETGKYEIAPAHVRLGRILQDKYDKFAPMAAARGIKLAVENPEQIDEVCIDEVAVRQILSNLLSNAIKFSLDGGYVSLLLTSDSSGCLVFNIRDKGIGMSREHVELALLPFGQVEPAQSRSHEGVGLGLPLCKHLVEMHGGILVVDSEIGKGTEVRIQVPYDDVSIAYTSADVNLS</sequence>
<dbReference type="PROSITE" id="PS50113">
    <property type="entry name" value="PAC"/>
    <property type="match status" value="1"/>
</dbReference>
<dbReference type="NCBIfam" id="TIGR00229">
    <property type="entry name" value="sensory_box"/>
    <property type="match status" value="1"/>
</dbReference>
<evidence type="ECO:0000256" key="3">
    <source>
        <dbReference type="ARBA" id="ARBA00022553"/>
    </source>
</evidence>
<dbReference type="SMART" id="SM00387">
    <property type="entry name" value="HATPase_c"/>
    <property type="match status" value="1"/>
</dbReference>
<dbReference type="SUPFAM" id="SSF55874">
    <property type="entry name" value="ATPase domain of HSP90 chaperone/DNA topoisomerase II/histidine kinase"/>
    <property type="match status" value="1"/>
</dbReference>
<comment type="caution">
    <text evidence="10">The sequence shown here is derived from an EMBL/GenBank/DDBJ whole genome shotgun (WGS) entry which is preliminary data.</text>
</comment>
<dbReference type="AlphaFoldDB" id="A0A501PC42"/>
<evidence type="ECO:0000259" key="7">
    <source>
        <dbReference type="PROSITE" id="PS50109"/>
    </source>
</evidence>
<dbReference type="InterPro" id="IPR000014">
    <property type="entry name" value="PAS"/>
</dbReference>
<feature type="domain" description="PAC" evidence="9">
    <location>
        <begin position="341"/>
        <end position="394"/>
    </location>
</feature>
<dbReference type="Pfam" id="PF02518">
    <property type="entry name" value="HATPase_c"/>
    <property type="match status" value="1"/>
</dbReference>
<dbReference type="GO" id="GO:0000155">
    <property type="term" value="F:phosphorelay sensor kinase activity"/>
    <property type="evidence" value="ECO:0007669"/>
    <property type="project" value="InterPro"/>
</dbReference>
<feature type="domain" description="Histidine kinase" evidence="7">
    <location>
        <begin position="412"/>
        <end position="633"/>
    </location>
</feature>
<dbReference type="SMART" id="SM00086">
    <property type="entry name" value="PAC"/>
    <property type="match status" value="1"/>
</dbReference>
<dbReference type="InterPro" id="IPR036097">
    <property type="entry name" value="HisK_dim/P_sf"/>
</dbReference>
<evidence type="ECO:0000313" key="10">
    <source>
        <dbReference type="EMBL" id="TPD57940.1"/>
    </source>
</evidence>
<dbReference type="PROSITE" id="PS50109">
    <property type="entry name" value="HIS_KIN"/>
    <property type="match status" value="1"/>
</dbReference>
<evidence type="ECO:0000259" key="8">
    <source>
        <dbReference type="PROSITE" id="PS50112"/>
    </source>
</evidence>
<evidence type="ECO:0000259" key="9">
    <source>
        <dbReference type="PROSITE" id="PS50113"/>
    </source>
</evidence>
<dbReference type="CDD" id="cd00130">
    <property type="entry name" value="PAS"/>
    <property type="match status" value="1"/>
</dbReference>
<dbReference type="Gene3D" id="3.30.450.20">
    <property type="entry name" value="PAS domain"/>
    <property type="match status" value="2"/>
</dbReference>
<dbReference type="InterPro" id="IPR050736">
    <property type="entry name" value="Sensor_HK_Regulatory"/>
</dbReference>
<dbReference type="PRINTS" id="PR00344">
    <property type="entry name" value="BCTRLSENSOR"/>
</dbReference>
<dbReference type="Gene3D" id="1.10.287.130">
    <property type="match status" value="1"/>
</dbReference>
<evidence type="ECO:0000256" key="4">
    <source>
        <dbReference type="ARBA" id="ARBA00022679"/>
    </source>
</evidence>
<protein>
    <recommendedName>
        <fullName evidence="2">histidine kinase</fullName>
        <ecNumber evidence="2">2.7.13.3</ecNumber>
    </recommendedName>
</protein>
<gene>
    <name evidence="10" type="ORF">FIV46_17760</name>
</gene>
<dbReference type="SUPFAM" id="SSF47384">
    <property type="entry name" value="Homodimeric domain of signal transducing histidine kinase"/>
    <property type="match status" value="1"/>
</dbReference>
<dbReference type="InterPro" id="IPR004358">
    <property type="entry name" value="Sig_transdc_His_kin-like_C"/>
</dbReference>
<dbReference type="InterPro" id="IPR005467">
    <property type="entry name" value="His_kinase_dom"/>
</dbReference>
<dbReference type="EC" id="2.7.13.3" evidence="2"/>
<dbReference type="OrthoDB" id="6115735at2"/>
<keyword evidence="4" id="KW-0808">Transferase</keyword>
<evidence type="ECO:0000256" key="1">
    <source>
        <dbReference type="ARBA" id="ARBA00000085"/>
    </source>
</evidence>
<comment type="catalytic activity">
    <reaction evidence="1">
        <text>ATP + protein L-histidine = ADP + protein N-phospho-L-histidine.</text>
        <dbReference type="EC" id="2.7.13.3"/>
    </reaction>
</comment>
<evidence type="ECO:0000256" key="2">
    <source>
        <dbReference type="ARBA" id="ARBA00012438"/>
    </source>
</evidence>
<keyword evidence="3" id="KW-0597">Phosphoprotein</keyword>
<evidence type="ECO:0000313" key="11">
    <source>
        <dbReference type="Proteomes" id="UP000319148"/>
    </source>
</evidence>
<keyword evidence="5" id="KW-0418">Kinase</keyword>
<dbReference type="RefSeq" id="WP_139942256.1">
    <property type="nucleotide sequence ID" value="NZ_JBHSYP010000005.1"/>
</dbReference>
<keyword evidence="6" id="KW-0902">Two-component regulatory system</keyword>
<dbReference type="InterPro" id="IPR003661">
    <property type="entry name" value="HisK_dim/P_dom"/>
</dbReference>
<feature type="domain" description="PAS" evidence="8">
    <location>
        <begin position="269"/>
        <end position="314"/>
    </location>
</feature>
<dbReference type="InterPro" id="IPR003594">
    <property type="entry name" value="HATPase_dom"/>
</dbReference>
<dbReference type="SUPFAM" id="SSF55785">
    <property type="entry name" value="PYP-like sensor domain (PAS domain)"/>
    <property type="match status" value="2"/>
</dbReference>
<accession>A0A501PC42</accession>
<reference evidence="11" key="1">
    <citation type="submission" date="2019-06" db="EMBL/GenBank/DDBJ databases">
        <title>The complete genome of Emcibacter congregatus ZYLT.</title>
        <authorList>
            <person name="Zhao Z."/>
        </authorList>
    </citation>
    <scope>NUCLEOTIDE SEQUENCE [LARGE SCALE GENOMIC DNA]</scope>
    <source>
        <strain evidence="11">MCCC 1A06723</strain>
    </source>
</reference>
<dbReference type="InterPro" id="IPR036890">
    <property type="entry name" value="HATPase_C_sf"/>
</dbReference>
<dbReference type="InterPro" id="IPR000700">
    <property type="entry name" value="PAS-assoc_C"/>
</dbReference>
<proteinExistence type="predicted"/>
<dbReference type="InterPro" id="IPR035965">
    <property type="entry name" value="PAS-like_dom_sf"/>
</dbReference>
<evidence type="ECO:0000256" key="6">
    <source>
        <dbReference type="ARBA" id="ARBA00023012"/>
    </source>
</evidence>
<dbReference type="Gene3D" id="3.30.565.10">
    <property type="entry name" value="Histidine kinase-like ATPase, C-terminal domain"/>
    <property type="match status" value="1"/>
</dbReference>
<keyword evidence="11" id="KW-1185">Reference proteome</keyword>
<dbReference type="CDD" id="cd00082">
    <property type="entry name" value="HisKA"/>
    <property type="match status" value="1"/>
</dbReference>
<dbReference type="Pfam" id="PF00512">
    <property type="entry name" value="HisKA"/>
    <property type="match status" value="1"/>
</dbReference>
<name>A0A501PC42_9PROT</name>
<dbReference type="PANTHER" id="PTHR43711">
    <property type="entry name" value="TWO-COMPONENT HISTIDINE KINASE"/>
    <property type="match status" value="1"/>
</dbReference>
<evidence type="ECO:0000256" key="5">
    <source>
        <dbReference type="ARBA" id="ARBA00022777"/>
    </source>
</evidence>
<dbReference type="Proteomes" id="UP000319148">
    <property type="component" value="Unassembled WGS sequence"/>
</dbReference>
<dbReference type="PROSITE" id="PS50112">
    <property type="entry name" value="PAS"/>
    <property type="match status" value="1"/>
</dbReference>
<dbReference type="EMBL" id="VFIY01000018">
    <property type="protein sequence ID" value="TPD57940.1"/>
    <property type="molecule type" value="Genomic_DNA"/>
</dbReference>
<dbReference type="Pfam" id="PF13426">
    <property type="entry name" value="PAS_9"/>
    <property type="match status" value="1"/>
</dbReference>
<dbReference type="SMART" id="SM00388">
    <property type="entry name" value="HisKA"/>
    <property type="match status" value="1"/>
</dbReference>
<dbReference type="PANTHER" id="PTHR43711:SF26">
    <property type="entry name" value="SENSOR HISTIDINE KINASE RCSC"/>
    <property type="match status" value="1"/>
</dbReference>
<dbReference type="InterPro" id="IPR001610">
    <property type="entry name" value="PAC"/>
</dbReference>
<organism evidence="10 11">
    <name type="scientific">Emcibacter nanhaiensis</name>
    <dbReference type="NCBI Taxonomy" id="1505037"/>
    <lineage>
        <taxon>Bacteria</taxon>
        <taxon>Pseudomonadati</taxon>
        <taxon>Pseudomonadota</taxon>
        <taxon>Alphaproteobacteria</taxon>
        <taxon>Emcibacterales</taxon>
        <taxon>Emcibacteraceae</taxon>
        <taxon>Emcibacter</taxon>
    </lineage>
</organism>